<dbReference type="Gene3D" id="2.60.130.10">
    <property type="entry name" value="Aromatic compound dioxygenase"/>
    <property type="match status" value="1"/>
</dbReference>
<dbReference type="InterPro" id="IPR050770">
    <property type="entry name" value="Intradiol_RC_Dioxygenase"/>
</dbReference>
<name>A0A4Y3WJ50_9PSEU</name>
<dbReference type="PROSITE" id="PS00083">
    <property type="entry name" value="INTRADIOL_DIOXYGENAS"/>
    <property type="match status" value="1"/>
</dbReference>
<dbReference type="EMBL" id="BJNG01000011">
    <property type="protein sequence ID" value="GEC18804.1"/>
    <property type="molecule type" value="Genomic_DNA"/>
</dbReference>
<comment type="caution">
    <text evidence="6">The sequence shown here is derived from an EMBL/GenBank/DDBJ whole genome shotgun (WGS) entry which is preliminary data.</text>
</comment>
<gene>
    <name evidence="6" type="primary">pcaH</name>
    <name evidence="6" type="ORF">PHY01_10870</name>
</gene>
<keyword evidence="2 6" id="KW-0223">Dioxygenase</keyword>
<comment type="similarity">
    <text evidence="1">Belongs to the intradiol ring-cleavage dioxygenase family.</text>
</comment>
<dbReference type="InterPro" id="IPR024756">
    <property type="entry name" value="PCDO_beta_N"/>
</dbReference>
<feature type="domain" description="Intradiol ring-cleavage dioxygenases" evidence="5">
    <location>
        <begin position="72"/>
        <end position="100"/>
    </location>
</feature>
<dbReference type="Proteomes" id="UP000320338">
    <property type="component" value="Unassembled WGS sequence"/>
</dbReference>
<evidence type="ECO:0000256" key="2">
    <source>
        <dbReference type="ARBA" id="ARBA00022964"/>
    </source>
</evidence>
<reference evidence="6 7" key="1">
    <citation type="submission" date="2019-06" db="EMBL/GenBank/DDBJ databases">
        <title>Whole genome shotgun sequence of Pseudonocardia hydrocarbonoxydans NBRC 14498.</title>
        <authorList>
            <person name="Hosoyama A."/>
            <person name="Uohara A."/>
            <person name="Ohji S."/>
            <person name="Ichikawa N."/>
        </authorList>
    </citation>
    <scope>NUCLEOTIDE SEQUENCE [LARGE SCALE GENOMIC DNA]</scope>
    <source>
        <strain evidence="6 7">NBRC 14498</strain>
    </source>
</reference>
<evidence type="ECO:0000256" key="4">
    <source>
        <dbReference type="SAM" id="MobiDB-lite"/>
    </source>
</evidence>
<dbReference type="GO" id="GO:0019619">
    <property type="term" value="P:3,4-dihydroxybenzoate catabolic process"/>
    <property type="evidence" value="ECO:0007669"/>
    <property type="project" value="InterPro"/>
</dbReference>
<evidence type="ECO:0000313" key="6">
    <source>
        <dbReference type="EMBL" id="GEC18804.1"/>
    </source>
</evidence>
<protein>
    <submittedName>
        <fullName evidence="6">Protocatechuate 3,4-dioxygenase subunit beta</fullName>
    </submittedName>
</protein>
<evidence type="ECO:0000259" key="5">
    <source>
        <dbReference type="PROSITE" id="PS00083"/>
    </source>
</evidence>
<dbReference type="SUPFAM" id="SSF49482">
    <property type="entry name" value="Aromatic compound dioxygenase"/>
    <property type="match status" value="1"/>
</dbReference>
<dbReference type="Pfam" id="PF12391">
    <property type="entry name" value="PCDO_beta_N"/>
    <property type="match status" value="1"/>
</dbReference>
<organism evidence="6 7">
    <name type="scientific">Pseudonocardia hydrocarbonoxydans</name>
    <dbReference type="NCBI Taxonomy" id="76726"/>
    <lineage>
        <taxon>Bacteria</taxon>
        <taxon>Bacillati</taxon>
        <taxon>Actinomycetota</taxon>
        <taxon>Actinomycetes</taxon>
        <taxon>Pseudonocardiales</taxon>
        <taxon>Pseudonocardiaceae</taxon>
        <taxon>Pseudonocardia</taxon>
    </lineage>
</organism>
<proteinExistence type="inferred from homology"/>
<dbReference type="NCBIfam" id="TIGR02422">
    <property type="entry name" value="protocat_beta"/>
    <property type="match status" value="1"/>
</dbReference>
<accession>A0A4Y3WJ50</accession>
<dbReference type="PANTHER" id="PTHR33711">
    <property type="entry name" value="DIOXYGENASE, PUTATIVE (AFU_ORTHOLOGUE AFUA_2G02910)-RELATED"/>
    <property type="match status" value="1"/>
</dbReference>
<evidence type="ECO:0000313" key="7">
    <source>
        <dbReference type="Proteomes" id="UP000320338"/>
    </source>
</evidence>
<dbReference type="GO" id="GO:0018578">
    <property type="term" value="F:protocatechuate 3,4-dioxygenase activity"/>
    <property type="evidence" value="ECO:0007669"/>
    <property type="project" value="InterPro"/>
</dbReference>
<evidence type="ECO:0000256" key="3">
    <source>
        <dbReference type="ARBA" id="ARBA00023002"/>
    </source>
</evidence>
<feature type="region of interest" description="Disordered" evidence="4">
    <location>
        <begin position="44"/>
        <end position="63"/>
    </location>
</feature>
<dbReference type="GO" id="GO:0008199">
    <property type="term" value="F:ferric iron binding"/>
    <property type="evidence" value="ECO:0007669"/>
    <property type="project" value="InterPro"/>
</dbReference>
<dbReference type="InterPro" id="IPR015889">
    <property type="entry name" value="Intradiol_dOase_core"/>
</dbReference>
<dbReference type="PANTHER" id="PTHR33711:SF10">
    <property type="entry name" value="INTRADIOL RING-CLEAVAGE DIOXYGENASES DOMAIN-CONTAINING PROTEIN"/>
    <property type="match status" value="1"/>
</dbReference>
<dbReference type="Pfam" id="PF00775">
    <property type="entry name" value="Dioxygenase_C"/>
    <property type="match status" value="1"/>
</dbReference>
<dbReference type="RefSeq" id="WP_141277424.1">
    <property type="nucleotide sequence ID" value="NZ_BAAARZ010000011.1"/>
</dbReference>
<evidence type="ECO:0000256" key="1">
    <source>
        <dbReference type="ARBA" id="ARBA00007825"/>
    </source>
</evidence>
<dbReference type="AlphaFoldDB" id="A0A4Y3WJ50"/>
<dbReference type="OrthoDB" id="9805815at2"/>
<dbReference type="InterPro" id="IPR012785">
    <property type="entry name" value="Protocat_dOase_b"/>
</dbReference>
<dbReference type="InterPro" id="IPR000627">
    <property type="entry name" value="Intradiol_dOase_C"/>
</dbReference>
<sequence>MTYRPPAAGTHPPLSAPGYRSTALRAPSHAPVVLPQGLTELTGPALRGPVGPSDDDLTRQHAGEPIGQRIVVFGRVLDGDGRAVPDSLVEIWQANAAGRYAHARDTWPAPLDPNFTGGGRVVTGADGGYSFTTIRPGAYPWGNHHNAWRPAHIHFSLFGRAFPQRLVTQMYFPDDPLLAHDPIVNSVPDERARMRMVSAFDLDATRPEWALAYRFDIVLRGGAATPFEEPHG</sequence>
<keyword evidence="7" id="KW-1185">Reference proteome</keyword>
<keyword evidence="3" id="KW-0560">Oxidoreductase</keyword>